<dbReference type="Proteomes" id="UP001187192">
    <property type="component" value="Unassembled WGS sequence"/>
</dbReference>
<evidence type="ECO:0000256" key="2">
    <source>
        <dbReference type="ARBA" id="ARBA00007651"/>
    </source>
</evidence>
<dbReference type="PANTHER" id="PTHR32021">
    <property type="entry name" value="CASP-LIKE PROTEIN 5B3"/>
    <property type="match status" value="1"/>
</dbReference>
<evidence type="ECO:0000256" key="6">
    <source>
        <dbReference type="ARBA" id="ARBA00022989"/>
    </source>
</evidence>
<dbReference type="Gramene" id="FCD_00021032-RA">
    <property type="protein sequence ID" value="FCD_00021032-RA:cds"/>
    <property type="gene ID" value="FCD_00021032"/>
</dbReference>
<keyword evidence="4 8" id="KW-1003">Cell membrane</keyword>
<keyword evidence="5 8" id="KW-0812">Transmembrane</keyword>
<comment type="caution">
    <text evidence="10">The sequence shown here is derived from an EMBL/GenBank/DDBJ whole genome shotgun (WGS) entry which is preliminary data.</text>
</comment>
<name>A0AA88AI15_FICCA</name>
<dbReference type="InterPro" id="IPR006702">
    <property type="entry name" value="CASP_dom"/>
</dbReference>
<sequence length="190" mass="19941">MSSSHPSVYPVEALPPPPPATDAAAVAAAEVEIPMPRGRMKEVQGMPGTPAGLALRLCQFAFSAIALSVMASTSDFPSVTAFCYLVAAASLQSLWSLSLAIVDIYAILVKRSLRNFRVVTLFAIGDGITSTLTFSAACASAGITVLIGNDLNDCAENHCAQFQTATAMAFLSWFAGSPSFLLNFWTLASK</sequence>
<evidence type="ECO:0000256" key="3">
    <source>
        <dbReference type="ARBA" id="ARBA00011489"/>
    </source>
</evidence>
<gene>
    <name evidence="10" type="ORF">TIFTF001_020239</name>
</gene>
<evidence type="ECO:0000256" key="7">
    <source>
        <dbReference type="ARBA" id="ARBA00023136"/>
    </source>
</evidence>
<dbReference type="InterPro" id="IPR045009">
    <property type="entry name" value="CASPL-5"/>
</dbReference>
<dbReference type="GO" id="GO:0005886">
    <property type="term" value="C:plasma membrane"/>
    <property type="evidence" value="ECO:0007669"/>
    <property type="project" value="UniProtKB-SubCell"/>
</dbReference>
<evidence type="ECO:0000256" key="4">
    <source>
        <dbReference type="ARBA" id="ARBA00022475"/>
    </source>
</evidence>
<accession>A0AA88AI15</accession>
<evidence type="ECO:0000256" key="8">
    <source>
        <dbReference type="RuleBase" id="RU361233"/>
    </source>
</evidence>
<evidence type="ECO:0000256" key="5">
    <source>
        <dbReference type="ARBA" id="ARBA00022692"/>
    </source>
</evidence>
<comment type="subunit">
    <text evidence="3 8">Homodimer and heterodimers.</text>
</comment>
<protein>
    <recommendedName>
        <fullName evidence="8">CASP-like protein</fullName>
    </recommendedName>
</protein>
<proteinExistence type="inferred from homology"/>
<dbReference type="AlphaFoldDB" id="A0AA88AI15"/>
<evidence type="ECO:0000259" key="9">
    <source>
        <dbReference type="Pfam" id="PF04535"/>
    </source>
</evidence>
<dbReference type="EMBL" id="BTGU01000036">
    <property type="protein sequence ID" value="GMN51082.1"/>
    <property type="molecule type" value="Genomic_DNA"/>
</dbReference>
<feature type="domain" description="Casparian strip membrane protein" evidence="9">
    <location>
        <begin position="47"/>
        <end position="175"/>
    </location>
</feature>
<evidence type="ECO:0000313" key="10">
    <source>
        <dbReference type="EMBL" id="GMN51082.1"/>
    </source>
</evidence>
<dbReference type="Pfam" id="PF04535">
    <property type="entry name" value="CASP_dom"/>
    <property type="match status" value="1"/>
</dbReference>
<dbReference type="PANTHER" id="PTHR32021:SF1">
    <property type="entry name" value="CASP-LIKE PROTEIN 5A1"/>
    <property type="match status" value="1"/>
</dbReference>
<keyword evidence="6 8" id="KW-1133">Transmembrane helix</keyword>
<feature type="transmembrane region" description="Helical" evidence="8">
    <location>
        <begin position="118"/>
        <end position="147"/>
    </location>
</feature>
<keyword evidence="7 8" id="KW-0472">Membrane</keyword>
<organism evidence="10 11">
    <name type="scientific">Ficus carica</name>
    <name type="common">Common fig</name>
    <dbReference type="NCBI Taxonomy" id="3494"/>
    <lineage>
        <taxon>Eukaryota</taxon>
        <taxon>Viridiplantae</taxon>
        <taxon>Streptophyta</taxon>
        <taxon>Embryophyta</taxon>
        <taxon>Tracheophyta</taxon>
        <taxon>Spermatophyta</taxon>
        <taxon>Magnoliopsida</taxon>
        <taxon>eudicotyledons</taxon>
        <taxon>Gunneridae</taxon>
        <taxon>Pentapetalae</taxon>
        <taxon>rosids</taxon>
        <taxon>fabids</taxon>
        <taxon>Rosales</taxon>
        <taxon>Moraceae</taxon>
        <taxon>Ficeae</taxon>
        <taxon>Ficus</taxon>
    </lineage>
</organism>
<keyword evidence="11" id="KW-1185">Reference proteome</keyword>
<comment type="similarity">
    <text evidence="2 8">Belongs to the Casparian strip membrane proteins (CASP) family.</text>
</comment>
<feature type="transmembrane region" description="Helical" evidence="8">
    <location>
        <begin position="167"/>
        <end position="188"/>
    </location>
</feature>
<evidence type="ECO:0000256" key="1">
    <source>
        <dbReference type="ARBA" id="ARBA00004651"/>
    </source>
</evidence>
<evidence type="ECO:0000313" key="11">
    <source>
        <dbReference type="Proteomes" id="UP001187192"/>
    </source>
</evidence>
<feature type="transmembrane region" description="Helical" evidence="8">
    <location>
        <begin position="53"/>
        <end position="73"/>
    </location>
</feature>
<reference evidence="10" key="1">
    <citation type="submission" date="2023-07" db="EMBL/GenBank/DDBJ databases">
        <title>draft genome sequence of fig (Ficus carica).</title>
        <authorList>
            <person name="Takahashi T."/>
            <person name="Nishimura K."/>
        </authorList>
    </citation>
    <scope>NUCLEOTIDE SEQUENCE</scope>
</reference>
<feature type="transmembrane region" description="Helical" evidence="8">
    <location>
        <begin position="79"/>
        <end position="106"/>
    </location>
</feature>
<comment type="subcellular location">
    <subcellularLocation>
        <location evidence="1 8">Cell membrane</location>
        <topology evidence="1 8">Multi-pass membrane protein</topology>
    </subcellularLocation>
</comment>